<organism evidence="1">
    <name type="scientific">marine sediment metagenome</name>
    <dbReference type="NCBI Taxonomy" id="412755"/>
    <lineage>
        <taxon>unclassified sequences</taxon>
        <taxon>metagenomes</taxon>
        <taxon>ecological metagenomes</taxon>
    </lineage>
</organism>
<protein>
    <submittedName>
        <fullName evidence="1">Uncharacterized protein</fullName>
    </submittedName>
</protein>
<reference evidence="1" key="1">
    <citation type="journal article" date="2015" name="Nature">
        <title>Complex archaea that bridge the gap between prokaryotes and eukaryotes.</title>
        <authorList>
            <person name="Spang A."/>
            <person name="Saw J.H."/>
            <person name="Jorgensen S.L."/>
            <person name="Zaremba-Niedzwiedzka K."/>
            <person name="Martijn J."/>
            <person name="Lind A.E."/>
            <person name="van Eijk R."/>
            <person name="Schleper C."/>
            <person name="Guy L."/>
            <person name="Ettema T.J."/>
        </authorList>
    </citation>
    <scope>NUCLEOTIDE SEQUENCE</scope>
</reference>
<dbReference type="AlphaFoldDB" id="A0A0F9F9Z0"/>
<proteinExistence type="predicted"/>
<evidence type="ECO:0000313" key="1">
    <source>
        <dbReference type="EMBL" id="KKL54135.1"/>
    </source>
</evidence>
<gene>
    <name evidence="1" type="ORF">LCGC14_2268440</name>
</gene>
<accession>A0A0F9F9Z0</accession>
<sequence length="62" mass="7145">MRTQTPDRLASLIISVGKDDEERLSIANKIPARHFGTFRLNTQTRDWIIIDPDFQPIRGYCG</sequence>
<comment type="caution">
    <text evidence="1">The sequence shown here is derived from an EMBL/GenBank/DDBJ whole genome shotgun (WGS) entry which is preliminary data.</text>
</comment>
<dbReference type="EMBL" id="LAZR01031306">
    <property type="protein sequence ID" value="KKL54135.1"/>
    <property type="molecule type" value="Genomic_DNA"/>
</dbReference>
<name>A0A0F9F9Z0_9ZZZZ</name>